<reference evidence="2" key="1">
    <citation type="submission" date="2020-09" db="EMBL/GenBank/DDBJ databases">
        <title>Genome-Enabled Discovery of Anthraquinone Biosynthesis in Senna tora.</title>
        <authorList>
            <person name="Kang S.-H."/>
            <person name="Pandey R.P."/>
            <person name="Lee C.-M."/>
            <person name="Sim J.-S."/>
            <person name="Jeong J.-T."/>
            <person name="Choi B.-S."/>
            <person name="Jung M."/>
            <person name="Ginzburg D."/>
            <person name="Zhao K."/>
            <person name="Won S.Y."/>
            <person name="Oh T.-J."/>
            <person name="Yu Y."/>
            <person name="Kim N.-H."/>
            <person name="Lee O.R."/>
            <person name="Lee T.-H."/>
            <person name="Bashyal P."/>
            <person name="Kim T.-S."/>
            <person name="Lee W.-H."/>
            <person name="Kawkins C."/>
            <person name="Kim C.-K."/>
            <person name="Kim J.S."/>
            <person name="Ahn B.O."/>
            <person name="Rhee S.Y."/>
            <person name="Sohng J.K."/>
        </authorList>
    </citation>
    <scope>NUCLEOTIDE SEQUENCE</scope>
    <source>
        <tissue evidence="2">Leaf</tissue>
    </source>
</reference>
<evidence type="ECO:0000256" key="1">
    <source>
        <dbReference type="SAM" id="MobiDB-lite"/>
    </source>
</evidence>
<comment type="caution">
    <text evidence="2">The sequence shown here is derived from an EMBL/GenBank/DDBJ whole genome shotgun (WGS) entry which is preliminary data.</text>
</comment>
<feature type="region of interest" description="Disordered" evidence="1">
    <location>
        <begin position="32"/>
        <end position="61"/>
    </location>
</feature>
<accession>A0A834T2R2</accession>
<organism evidence="2 3">
    <name type="scientific">Senna tora</name>
    <dbReference type="NCBI Taxonomy" id="362788"/>
    <lineage>
        <taxon>Eukaryota</taxon>
        <taxon>Viridiplantae</taxon>
        <taxon>Streptophyta</taxon>
        <taxon>Embryophyta</taxon>
        <taxon>Tracheophyta</taxon>
        <taxon>Spermatophyta</taxon>
        <taxon>Magnoliopsida</taxon>
        <taxon>eudicotyledons</taxon>
        <taxon>Gunneridae</taxon>
        <taxon>Pentapetalae</taxon>
        <taxon>rosids</taxon>
        <taxon>fabids</taxon>
        <taxon>Fabales</taxon>
        <taxon>Fabaceae</taxon>
        <taxon>Caesalpinioideae</taxon>
        <taxon>Cassia clade</taxon>
        <taxon>Senna</taxon>
    </lineage>
</organism>
<protein>
    <submittedName>
        <fullName evidence="2">Uncharacterized protein</fullName>
    </submittedName>
</protein>
<keyword evidence="3" id="KW-1185">Reference proteome</keyword>
<evidence type="ECO:0000313" key="2">
    <source>
        <dbReference type="EMBL" id="KAF7808199.1"/>
    </source>
</evidence>
<name>A0A834T2R2_9FABA</name>
<feature type="compositionally biased region" description="Basic residues" evidence="1">
    <location>
        <begin position="32"/>
        <end position="46"/>
    </location>
</feature>
<dbReference type="AlphaFoldDB" id="A0A834T2R2"/>
<proteinExistence type="predicted"/>
<feature type="compositionally biased region" description="Basic and acidic residues" evidence="1">
    <location>
        <begin position="52"/>
        <end position="61"/>
    </location>
</feature>
<gene>
    <name evidence="2" type="ORF">G2W53_034942</name>
</gene>
<dbReference type="Proteomes" id="UP000634136">
    <property type="component" value="Unassembled WGS sequence"/>
</dbReference>
<sequence length="61" mass="7319">MRKIPTLSKPCHHKTKKAIVFIGEGKSARRLRSSHRVRLRRRRRSPPLRDFPNFEERTRVA</sequence>
<evidence type="ECO:0000313" key="3">
    <source>
        <dbReference type="Proteomes" id="UP000634136"/>
    </source>
</evidence>
<dbReference type="EMBL" id="JAAIUW010000011">
    <property type="protein sequence ID" value="KAF7808199.1"/>
    <property type="molecule type" value="Genomic_DNA"/>
</dbReference>